<evidence type="ECO:0000313" key="2">
    <source>
        <dbReference type="Proteomes" id="UP000183471"/>
    </source>
</evidence>
<name>A0ABY0TNC7_9PROT</name>
<dbReference type="RefSeq" id="WP_074633356.1">
    <property type="nucleotide sequence ID" value="NZ_FNKY01000001.1"/>
</dbReference>
<organism evidence="1 2">
    <name type="scientific">Nitrosospira multiformis</name>
    <dbReference type="NCBI Taxonomy" id="1231"/>
    <lineage>
        <taxon>Bacteria</taxon>
        <taxon>Pseudomonadati</taxon>
        <taxon>Pseudomonadota</taxon>
        <taxon>Betaproteobacteria</taxon>
        <taxon>Nitrosomonadales</taxon>
        <taxon>Nitrosomonadaceae</taxon>
        <taxon>Nitrosospira</taxon>
    </lineage>
</organism>
<reference evidence="1 2" key="1">
    <citation type="submission" date="2016-10" db="EMBL/GenBank/DDBJ databases">
        <authorList>
            <person name="Varghese N."/>
            <person name="Submissions S."/>
        </authorList>
    </citation>
    <scope>NUCLEOTIDE SEQUENCE [LARGE SCALE GENOMIC DNA]</scope>
    <source>
        <strain evidence="1 2">Nl1</strain>
    </source>
</reference>
<dbReference type="Proteomes" id="UP000183471">
    <property type="component" value="Unassembled WGS sequence"/>
</dbReference>
<keyword evidence="2" id="KW-1185">Reference proteome</keyword>
<comment type="caution">
    <text evidence="1">The sequence shown here is derived from an EMBL/GenBank/DDBJ whole genome shotgun (WGS) entry which is preliminary data.</text>
</comment>
<sequence>MIKLILLFFFVGYQLNPDLVSAEILPELVPYYSENKANIDRLREKTLNSSATVDERIDAFNMLRAKYNLVVPDVASTILSSSEIPEKLSILAANTLAANSVMSDHMLGFKKGYRMTSSQQVAQSQHLKILASLDKAVFHKNKEVRSIAAKTGGTLSYTPIIQSVVNASNLGLFSGKEVVEIIEYSKSDIAIPIITKYLNSPETNLETKIAALSLAGKFEATHAKVIEYATNREISQPLRIAAINAMTGDAKATNILIAISLDSSEPSEIAKQAAQSYAKTVTLQPNKFSKSEIDSMERALKSASSVRGSDNAIFFNSIRMLEKSKGVKE</sequence>
<evidence type="ECO:0008006" key="3">
    <source>
        <dbReference type="Google" id="ProtNLM"/>
    </source>
</evidence>
<gene>
    <name evidence="1" type="ORF">SAMN05216402_2694</name>
</gene>
<evidence type="ECO:0000313" key="1">
    <source>
        <dbReference type="EMBL" id="SDQ88814.1"/>
    </source>
</evidence>
<dbReference type="EMBL" id="FNKY01000001">
    <property type="protein sequence ID" value="SDQ88814.1"/>
    <property type="molecule type" value="Genomic_DNA"/>
</dbReference>
<proteinExistence type="predicted"/>
<accession>A0ABY0TNC7</accession>
<protein>
    <recommendedName>
        <fullName evidence="3">HEAT repeat protein</fullName>
    </recommendedName>
</protein>